<feature type="domain" description="AMP-binding enzyme C-terminal" evidence="3">
    <location>
        <begin position="491"/>
        <end position="567"/>
    </location>
</feature>
<reference evidence="4 5" key="1">
    <citation type="journal article" date="2007" name="Genome Res.">
        <title>Genome characteristics of facultatively symbiotic Frankia sp. strains reflect host range and host plant biogeography.</title>
        <authorList>
            <person name="Normand P."/>
            <person name="Lapierre P."/>
            <person name="Tisa L.S."/>
            <person name="Gogarten J.P."/>
            <person name="Alloisio N."/>
            <person name="Bagnarol E."/>
            <person name="Bassi C.A."/>
            <person name="Berry A.M."/>
            <person name="Bickhart D.M."/>
            <person name="Choisne N."/>
            <person name="Couloux A."/>
            <person name="Cournoyer B."/>
            <person name="Cruveiller S."/>
            <person name="Daubin V."/>
            <person name="Demange N."/>
            <person name="Francino M.P."/>
            <person name="Goltsman E."/>
            <person name="Huang Y."/>
            <person name="Kopp O.R."/>
            <person name="Labarre L."/>
            <person name="Lapidus A."/>
            <person name="Lavire C."/>
            <person name="Marechal J."/>
            <person name="Martinez M."/>
            <person name="Mastronunzio J.E."/>
            <person name="Mullin B.C."/>
            <person name="Niemann J."/>
            <person name="Pujic P."/>
            <person name="Rawnsley T."/>
            <person name="Rouy Z."/>
            <person name="Schenowitz C."/>
            <person name="Sellstedt A."/>
            <person name="Tavares F."/>
            <person name="Tomkins J.P."/>
            <person name="Vallenet D."/>
            <person name="Valverde C."/>
            <person name="Wall L.G."/>
            <person name="Wang Y."/>
            <person name="Medigue C."/>
            <person name="Benson D.R."/>
        </authorList>
    </citation>
    <scope>NUCLEOTIDE SEQUENCE [LARGE SCALE GENOMIC DNA]</scope>
    <source>
        <strain evidence="5">DSM 45986 / CECT 9034 / ACN14a</strain>
    </source>
</reference>
<dbReference type="RefSeq" id="WP_011605287.1">
    <property type="nucleotide sequence ID" value="NC_008278.1"/>
</dbReference>
<keyword evidence="5" id="KW-1185">Reference proteome</keyword>
<gene>
    <name evidence="4" type="primary">mbtA</name>
    <name evidence="4" type="ordered locus">FRAAL4159</name>
</gene>
<dbReference type="InterPro" id="IPR000873">
    <property type="entry name" value="AMP-dep_synth/lig_dom"/>
</dbReference>
<dbReference type="HOGENOM" id="CLU_000022_59_7_11"/>
<dbReference type="InterPro" id="IPR025110">
    <property type="entry name" value="AMP-bd_C"/>
</dbReference>
<dbReference type="InterPro" id="IPR050237">
    <property type="entry name" value="ATP-dep_AMP-bd_enzyme"/>
</dbReference>
<dbReference type="AlphaFoldDB" id="Q0RI70"/>
<dbReference type="eggNOG" id="COG1021">
    <property type="taxonomic scope" value="Bacteria"/>
</dbReference>
<dbReference type="InterPro" id="IPR020845">
    <property type="entry name" value="AMP-binding_CS"/>
</dbReference>
<evidence type="ECO:0000259" key="3">
    <source>
        <dbReference type="Pfam" id="PF13193"/>
    </source>
</evidence>
<dbReference type="InterPro" id="IPR045851">
    <property type="entry name" value="AMP-bd_C_sf"/>
</dbReference>
<sequence>MSGAPLVTAAPAAPAEAGTVDGWVRWPDDVARRYVAEGYWEGGPLGDRLRAWAERSGSATAVVAGPPSRPVRLSYADLDRAVDDLAVGLDRLGLAPGERVLVQLPNRVEFVTLLFALLRLGAIPVLALPAHRRVEIEHLARLAGAVAYAIPDTHEGFDHRTLAQEIVAAVPSVRHVLVAGEAGRFTGIDAVAAAGADARAAAAPTSVPSTSVPSTSVPSTPVLPAPDPAGVAVLLISGGTTGKPKLIPRTHWDYAYNAAASAGLCGLTAEDVCLAALPAAHNFPLACPGILGALGVGATVVLAPSPSPEIVFELLARERVTVTALVPALARILVDAAEWEKPDTSSLRLLQVGGARLDAELARRIPAVLGPRVQQVFGMAEGLLNYTRQDEDAELSFTTQGRPLAPADEIRIVDRDGADVAPGEIGELWTRGPYTVRGYYRAAEHNATAFSPDGFYRTGDLVRLTASGNLVVEGRIKDVINRGGENVSATELEEHLLAHPAIAQAAVVAAADEQVGESVRAVVVLTPGAGLTLKVIKAYLRGRGLARFMLPDLLTVVDTLPLTPVGKIDKRELRRRLG</sequence>
<dbReference type="EMBL" id="CT573213">
    <property type="protein sequence ID" value="CAJ62801.1"/>
    <property type="molecule type" value="Genomic_DNA"/>
</dbReference>
<dbReference type="GO" id="GO:0016878">
    <property type="term" value="F:acid-thiol ligase activity"/>
    <property type="evidence" value="ECO:0007669"/>
    <property type="project" value="UniProtKB-ARBA"/>
</dbReference>
<keyword evidence="1 4" id="KW-0436">Ligase</keyword>
<dbReference type="GO" id="GO:0016779">
    <property type="term" value="F:nucleotidyltransferase activity"/>
    <property type="evidence" value="ECO:0007669"/>
    <property type="project" value="UniProtKB-KW"/>
</dbReference>
<dbReference type="EC" id="2.7.7.58" evidence="4"/>
<evidence type="ECO:0000256" key="1">
    <source>
        <dbReference type="ARBA" id="ARBA00022598"/>
    </source>
</evidence>
<dbReference type="Proteomes" id="UP000000657">
    <property type="component" value="Chromosome"/>
</dbReference>
<evidence type="ECO:0000259" key="2">
    <source>
        <dbReference type="Pfam" id="PF00501"/>
    </source>
</evidence>
<dbReference type="Gene3D" id="3.30.300.30">
    <property type="match status" value="1"/>
</dbReference>
<dbReference type="PROSITE" id="PS00455">
    <property type="entry name" value="AMP_BINDING"/>
    <property type="match status" value="1"/>
</dbReference>
<evidence type="ECO:0000313" key="5">
    <source>
        <dbReference type="Proteomes" id="UP000000657"/>
    </source>
</evidence>
<dbReference type="Pfam" id="PF13193">
    <property type="entry name" value="AMP-binding_C"/>
    <property type="match status" value="1"/>
</dbReference>
<feature type="domain" description="AMP-dependent synthetase/ligase" evidence="2">
    <location>
        <begin position="50"/>
        <end position="440"/>
    </location>
</feature>
<keyword evidence="4" id="KW-0808">Transferase</keyword>
<dbReference type="Gene3D" id="2.30.38.10">
    <property type="entry name" value="Luciferase, Domain 3"/>
    <property type="match status" value="1"/>
</dbReference>
<dbReference type="KEGG" id="fal:FRAAL4159"/>
<name>Q0RI70_FRAAA</name>
<dbReference type="PANTHER" id="PTHR43767">
    <property type="entry name" value="LONG-CHAIN-FATTY-ACID--COA LIGASE"/>
    <property type="match status" value="1"/>
</dbReference>
<evidence type="ECO:0000313" key="4">
    <source>
        <dbReference type="EMBL" id="CAJ62801.1"/>
    </source>
</evidence>
<dbReference type="SUPFAM" id="SSF56801">
    <property type="entry name" value="Acetyl-CoA synthetase-like"/>
    <property type="match status" value="1"/>
</dbReference>
<protein>
    <submittedName>
        <fullName evidence="4">2,3-dihydroxybenzoate-AMP ligase</fullName>
        <ecNumber evidence="4">2.7.7.58</ecNumber>
    </submittedName>
</protein>
<dbReference type="Pfam" id="PF00501">
    <property type="entry name" value="AMP-binding"/>
    <property type="match status" value="1"/>
</dbReference>
<keyword evidence="4" id="KW-0548">Nucleotidyltransferase</keyword>
<dbReference type="Gene3D" id="3.40.50.980">
    <property type="match status" value="2"/>
</dbReference>
<accession>Q0RI70</accession>
<dbReference type="FunFam" id="2.30.38.10:FF:000003">
    <property type="entry name" value="Vibriobactin-specific 2,3-dihydroxybenzoate-AMP ligase"/>
    <property type="match status" value="1"/>
</dbReference>
<dbReference type="STRING" id="326424.FRAAL4159"/>
<organism evidence="4 5">
    <name type="scientific">Frankia alni (strain DSM 45986 / CECT 9034 / ACN14a)</name>
    <dbReference type="NCBI Taxonomy" id="326424"/>
    <lineage>
        <taxon>Bacteria</taxon>
        <taxon>Bacillati</taxon>
        <taxon>Actinomycetota</taxon>
        <taxon>Actinomycetes</taxon>
        <taxon>Frankiales</taxon>
        <taxon>Frankiaceae</taxon>
        <taxon>Frankia</taxon>
    </lineage>
</organism>
<dbReference type="PANTHER" id="PTHR43767:SF1">
    <property type="entry name" value="NONRIBOSOMAL PEPTIDE SYNTHASE PES1 (EUROFUNG)-RELATED"/>
    <property type="match status" value="1"/>
</dbReference>
<proteinExistence type="predicted"/>